<dbReference type="OMA" id="ALINNDW"/>
<dbReference type="STRING" id="3708.A0A078HRJ0"/>
<dbReference type="Pfam" id="PF03372">
    <property type="entry name" value="Exo_endo_phos"/>
    <property type="match status" value="1"/>
</dbReference>
<evidence type="ECO:0000313" key="2">
    <source>
        <dbReference type="EMBL" id="CDY39904.1"/>
    </source>
</evidence>
<gene>
    <name evidence="2" type="primary">BnaA09g14860D</name>
    <name evidence="2" type="ORF">GSBRNA2T00068756001</name>
</gene>
<dbReference type="GO" id="GO:0003824">
    <property type="term" value="F:catalytic activity"/>
    <property type="evidence" value="ECO:0007669"/>
    <property type="project" value="InterPro"/>
</dbReference>
<evidence type="ECO:0000313" key="3">
    <source>
        <dbReference type="Proteomes" id="UP000028999"/>
    </source>
</evidence>
<dbReference type="EMBL" id="LK032460">
    <property type="protein sequence ID" value="CDY39904.1"/>
    <property type="molecule type" value="Genomic_DNA"/>
</dbReference>
<evidence type="ECO:0000259" key="1">
    <source>
        <dbReference type="Pfam" id="PF03372"/>
    </source>
</evidence>
<proteinExistence type="predicted"/>
<dbReference type="AlphaFoldDB" id="A0A078HRJ0"/>
<dbReference type="PaxDb" id="3708-A0A078HRJ0"/>
<accession>A0A078HRJ0</accession>
<feature type="domain" description="Endonuclease/exonuclease/phosphatase" evidence="1">
    <location>
        <begin position="29"/>
        <end position="198"/>
    </location>
</feature>
<name>A0A078HRJ0_BRANA</name>
<keyword evidence="3" id="KW-1185">Reference proteome</keyword>
<dbReference type="PANTHER" id="PTHR33710">
    <property type="entry name" value="BNAC02G09200D PROTEIN"/>
    <property type="match status" value="1"/>
</dbReference>
<dbReference type="Gramene" id="CDY39904">
    <property type="protein sequence ID" value="CDY39904"/>
    <property type="gene ID" value="GSBRNA2T00068756001"/>
</dbReference>
<dbReference type="InterPro" id="IPR005135">
    <property type="entry name" value="Endo/exonuclease/phosphatase"/>
</dbReference>
<dbReference type="InterPro" id="IPR036691">
    <property type="entry name" value="Endo/exonu/phosph_ase_sf"/>
</dbReference>
<dbReference type="Proteomes" id="UP000028999">
    <property type="component" value="Unassembled WGS sequence"/>
</dbReference>
<dbReference type="SUPFAM" id="SSF56219">
    <property type="entry name" value="DNase I-like"/>
    <property type="match status" value="1"/>
</dbReference>
<protein>
    <submittedName>
        <fullName evidence="2">BnaA09g14860D protein</fullName>
    </submittedName>
</protein>
<reference evidence="2 3" key="1">
    <citation type="journal article" date="2014" name="Science">
        <title>Plant genetics. Early allopolyploid evolution in the post-Neolithic Brassica napus oilseed genome.</title>
        <authorList>
            <person name="Chalhoub B."/>
            <person name="Denoeud F."/>
            <person name="Liu S."/>
            <person name="Parkin I.A."/>
            <person name="Tang H."/>
            <person name="Wang X."/>
            <person name="Chiquet J."/>
            <person name="Belcram H."/>
            <person name="Tong C."/>
            <person name="Samans B."/>
            <person name="Correa M."/>
            <person name="Da Silva C."/>
            <person name="Just J."/>
            <person name="Falentin C."/>
            <person name="Koh C.S."/>
            <person name="Le Clainche I."/>
            <person name="Bernard M."/>
            <person name="Bento P."/>
            <person name="Noel B."/>
            <person name="Labadie K."/>
            <person name="Alberti A."/>
            <person name="Charles M."/>
            <person name="Arnaud D."/>
            <person name="Guo H."/>
            <person name="Daviaud C."/>
            <person name="Alamery S."/>
            <person name="Jabbari K."/>
            <person name="Zhao M."/>
            <person name="Edger P.P."/>
            <person name="Chelaifa H."/>
            <person name="Tack D."/>
            <person name="Lassalle G."/>
            <person name="Mestiri I."/>
            <person name="Schnel N."/>
            <person name="Le Paslier M.C."/>
            <person name="Fan G."/>
            <person name="Renault V."/>
            <person name="Bayer P.E."/>
            <person name="Golicz A.A."/>
            <person name="Manoli S."/>
            <person name="Lee T.H."/>
            <person name="Thi V.H."/>
            <person name="Chalabi S."/>
            <person name="Hu Q."/>
            <person name="Fan C."/>
            <person name="Tollenaere R."/>
            <person name="Lu Y."/>
            <person name="Battail C."/>
            <person name="Shen J."/>
            <person name="Sidebottom C.H."/>
            <person name="Wang X."/>
            <person name="Canaguier A."/>
            <person name="Chauveau A."/>
            <person name="Berard A."/>
            <person name="Deniot G."/>
            <person name="Guan M."/>
            <person name="Liu Z."/>
            <person name="Sun F."/>
            <person name="Lim Y.P."/>
            <person name="Lyons E."/>
            <person name="Town C.D."/>
            <person name="Bancroft I."/>
            <person name="Wang X."/>
            <person name="Meng J."/>
            <person name="Ma J."/>
            <person name="Pires J.C."/>
            <person name="King G.J."/>
            <person name="Brunel D."/>
            <person name="Delourme R."/>
            <person name="Renard M."/>
            <person name="Aury J.M."/>
            <person name="Adams K.L."/>
            <person name="Batley J."/>
            <person name="Snowdon R.J."/>
            <person name="Tost J."/>
            <person name="Edwards D."/>
            <person name="Zhou Y."/>
            <person name="Hua W."/>
            <person name="Sharpe A.G."/>
            <person name="Paterson A.H."/>
            <person name="Guan C."/>
            <person name="Wincker P."/>
        </authorList>
    </citation>
    <scope>NUCLEOTIDE SEQUENCE [LARGE SCALE GENOMIC DNA]</scope>
    <source>
        <strain evidence="3">cv. Darmor-bzh</strain>
    </source>
</reference>
<organism evidence="2 3">
    <name type="scientific">Brassica napus</name>
    <name type="common">Rape</name>
    <dbReference type="NCBI Taxonomy" id="3708"/>
    <lineage>
        <taxon>Eukaryota</taxon>
        <taxon>Viridiplantae</taxon>
        <taxon>Streptophyta</taxon>
        <taxon>Embryophyta</taxon>
        <taxon>Tracheophyta</taxon>
        <taxon>Spermatophyta</taxon>
        <taxon>Magnoliopsida</taxon>
        <taxon>eudicotyledons</taxon>
        <taxon>Gunneridae</taxon>
        <taxon>Pentapetalae</taxon>
        <taxon>rosids</taxon>
        <taxon>malvids</taxon>
        <taxon>Brassicales</taxon>
        <taxon>Brassicaceae</taxon>
        <taxon>Brassiceae</taxon>
        <taxon>Brassica</taxon>
    </lineage>
</organism>
<dbReference type="Gene3D" id="3.60.10.10">
    <property type="entry name" value="Endonuclease/exonuclease/phosphatase"/>
    <property type="match status" value="1"/>
</dbReference>
<dbReference type="PANTHER" id="PTHR33710:SF77">
    <property type="entry name" value="DNASE I-LIKE SUPERFAMILY PROTEIN"/>
    <property type="match status" value="1"/>
</dbReference>
<sequence>MGALLETHIKEPNLSSILKVLCPGWNHVSNHDTDFDGRIVIIWKFPAVVDVLHQSRQSMTCNVSLPGDNNFTFTAVYAANTREERTTLWEELFEIQTTLFLENKKWLIGGDLNQITHYQEHSSPTVDHLSTDMLELKDNLNQLGVSDLRFQGCANTWTNKNPSAPVTKKLDRALINSVWLESFPNSVASFLAHEFSDHSPCLIDLACPLPHAGTKPFKFQNFLPQHPSFLQVVETAWFQSGSVATDLSTLGFKIKGLKRVMKTLARDKFSDIQKRVISTNSLLKDVQVQCLNQPNEENFQVEKDMITHWTFLRGVEEAFFKQKSRINWLRLGDQNTLFFMRVAATRNSYNSIRSLQLPCGLLVTDSIELCEIALAHFQSILSPVHLPPLSSPFHWFLELLPFRCSPVQQTILSSLPDTTEIAKTILKLNPNKSPGPDGFTSAFFKSS</sequence>